<evidence type="ECO:0000313" key="4">
    <source>
        <dbReference type="Proteomes" id="UP001139488"/>
    </source>
</evidence>
<dbReference type="SUPFAM" id="SSF47175">
    <property type="entry name" value="Cytochromes"/>
    <property type="match status" value="1"/>
</dbReference>
<evidence type="ECO:0000313" key="3">
    <source>
        <dbReference type="EMBL" id="MCJ2376330.1"/>
    </source>
</evidence>
<dbReference type="InterPro" id="IPR009155">
    <property type="entry name" value="Cyt_b562"/>
</dbReference>
<keyword evidence="4" id="KW-1185">Reference proteome</keyword>
<keyword evidence="2" id="KW-0732">Signal</keyword>
<dbReference type="Pfam" id="PF07361">
    <property type="entry name" value="Cytochrom_B562"/>
    <property type="match status" value="1"/>
</dbReference>
<name>A0A9X2AVF9_9VIBR</name>
<proteinExistence type="inferred from homology"/>
<dbReference type="GO" id="GO:0022900">
    <property type="term" value="P:electron transport chain"/>
    <property type="evidence" value="ECO:0007669"/>
    <property type="project" value="InterPro"/>
</dbReference>
<dbReference type="GO" id="GO:0020037">
    <property type="term" value="F:heme binding"/>
    <property type="evidence" value="ECO:0007669"/>
    <property type="project" value="InterPro"/>
</dbReference>
<comment type="caution">
    <text evidence="3">The sequence shown here is derived from an EMBL/GenBank/DDBJ whole genome shotgun (WGS) entry which is preliminary data.</text>
</comment>
<dbReference type="AlphaFoldDB" id="A0A9X2AVF9"/>
<accession>A0A9X2AVF9</accession>
<dbReference type="GO" id="GO:0042597">
    <property type="term" value="C:periplasmic space"/>
    <property type="evidence" value="ECO:0007669"/>
    <property type="project" value="InterPro"/>
</dbReference>
<organism evidence="3 4">
    <name type="scientific">Vibrio gelatinilyticus</name>
    <dbReference type="NCBI Taxonomy" id="2893468"/>
    <lineage>
        <taxon>Bacteria</taxon>
        <taxon>Pseudomonadati</taxon>
        <taxon>Pseudomonadota</taxon>
        <taxon>Gammaproteobacteria</taxon>
        <taxon>Vibrionales</taxon>
        <taxon>Vibrionaceae</taxon>
        <taxon>Vibrio</taxon>
    </lineage>
</organism>
<reference evidence="3" key="1">
    <citation type="submission" date="2021-11" db="EMBL/GenBank/DDBJ databases">
        <title>Vibrio ZSDE26 sp. nov. and Vibrio ZSDZ34 sp. nov., isolated from coastal seawater in Qingdao.</title>
        <authorList>
            <person name="Zhang P."/>
        </authorList>
    </citation>
    <scope>NUCLEOTIDE SEQUENCE</scope>
    <source>
        <strain evidence="3">ZSDZ34</strain>
    </source>
</reference>
<dbReference type="Proteomes" id="UP001139488">
    <property type="component" value="Unassembled WGS sequence"/>
</dbReference>
<dbReference type="GO" id="GO:0009055">
    <property type="term" value="F:electron transfer activity"/>
    <property type="evidence" value="ECO:0007669"/>
    <property type="project" value="InterPro"/>
</dbReference>
<dbReference type="EMBL" id="JAJNNZ010000003">
    <property type="protein sequence ID" value="MCJ2376330.1"/>
    <property type="molecule type" value="Genomic_DNA"/>
</dbReference>
<comment type="similarity">
    <text evidence="1">Belongs to the cytochrome b562 family.</text>
</comment>
<dbReference type="InterPro" id="IPR010980">
    <property type="entry name" value="Cyt_c/b562"/>
</dbReference>
<dbReference type="GO" id="GO:0005506">
    <property type="term" value="F:iron ion binding"/>
    <property type="evidence" value="ECO:0007669"/>
    <property type="project" value="InterPro"/>
</dbReference>
<gene>
    <name evidence="3" type="ORF">LNL84_05720</name>
</gene>
<dbReference type="Gene3D" id="1.20.120.10">
    <property type="entry name" value="Cytochrome c/b562"/>
    <property type="match status" value="1"/>
</dbReference>
<protein>
    <submittedName>
        <fullName evidence="3">Cytochrome b562</fullName>
    </submittedName>
</protein>
<evidence type="ECO:0000256" key="1">
    <source>
        <dbReference type="ARBA" id="ARBA00005523"/>
    </source>
</evidence>
<evidence type="ECO:0000256" key="2">
    <source>
        <dbReference type="ARBA" id="ARBA00022729"/>
    </source>
</evidence>
<sequence>MLAGQVGANDTQPFDLKKKMQAMKLAFKQAAESQSVEQMKLPVADLNTLIAKSKNGSYPPEKQEMYMEGFEKLSVALDDVEQHLEQGELNKAKQSLRQIDDLRIEYHDQRNPSIWKKLFG</sequence>